<organism evidence="1 2">
    <name type="scientific">Ilyobacter polytropus (strain ATCC 51220 / DSM 2926 / LMG 16218 / CuHBu1)</name>
    <dbReference type="NCBI Taxonomy" id="572544"/>
    <lineage>
        <taxon>Bacteria</taxon>
        <taxon>Fusobacteriati</taxon>
        <taxon>Fusobacteriota</taxon>
        <taxon>Fusobacteriia</taxon>
        <taxon>Fusobacteriales</taxon>
        <taxon>Fusobacteriaceae</taxon>
        <taxon>Ilyobacter</taxon>
    </lineage>
</organism>
<protein>
    <submittedName>
        <fullName evidence="1">Uncharacterized protein</fullName>
    </submittedName>
</protein>
<proteinExistence type="predicted"/>
<sequence length="53" mass="6055">MNYKINITSCKGCEECIFNKLKDIKKVLKNGELLVESESILFEKCDAVEKISD</sequence>
<dbReference type="KEGG" id="ipo:Ilyop_0921"/>
<dbReference type="EMBL" id="CP002281">
    <property type="protein sequence ID" value="ADO82704.1"/>
    <property type="molecule type" value="Genomic_DNA"/>
</dbReference>
<dbReference type="RefSeq" id="WP_013387373.1">
    <property type="nucleotide sequence ID" value="NC_014632.1"/>
</dbReference>
<keyword evidence="2" id="KW-1185">Reference proteome</keyword>
<dbReference type="AlphaFoldDB" id="E3H8D7"/>
<reference evidence="1 2" key="1">
    <citation type="journal article" date="2010" name="Stand. Genomic Sci.">
        <title>Complete genome sequence of Ilyobacter polytropus type strain (CuHbu1).</title>
        <authorList>
            <person name="Sikorski J."/>
            <person name="Chertkov O."/>
            <person name="Lapidus A."/>
            <person name="Nolan M."/>
            <person name="Lucas S."/>
            <person name="Del Rio T.G."/>
            <person name="Tice H."/>
            <person name="Cheng J.F."/>
            <person name="Tapia R."/>
            <person name="Han C."/>
            <person name="Goodwin L."/>
            <person name="Pitluck S."/>
            <person name="Liolios K."/>
            <person name="Ivanova N."/>
            <person name="Mavromatis K."/>
            <person name="Mikhailova N."/>
            <person name="Pati A."/>
            <person name="Chen A."/>
            <person name="Palaniappan K."/>
            <person name="Land M."/>
            <person name="Hauser L."/>
            <person name="Chang Y.J."/>
            <person name="Jeffries C.D."/>
            <person name="Brambilla E."/>
            <person name="Yasawong M."/>
            <person name="Rohde M."/>
            <person name="Pukall R."/>
            <person name="Spring S."/>
            <person name="Goker M."/>
            <person name="Woyke T."/>
            <person name="Bristow J."/>
            <person name="Eisen J.A."/>
            <person name="Markowitz V."/>
            <person name="Hugenholtz P."/>
            <person name="Kyrpides N.C."/>
            <person name="Klenk H.P."/>
        </authorList>
    </citation>
    <scope>NUCLEOTIDE SEQUENCE [LARGE SCALE GENOMIC DNA]</scope>
    <source>
        <strain evidence="2">ATCC 51220 / DSM 2926 / LMG 16218 / CuHBu1</strain>
    </source>
</reference>
<name>E3H8D7_ILYPC</name>
<evidence type="ECO:0000313" key="2">
    <source>
        <dbReference type="Proteomes" id="UP000006875"/>
    </source>
</evidence>
<dbReference type="Proteomes" id="UP000006875">
    <property type="component" value="Chromosome"/>
</dbReference>
<gene>
    <name evidence="1" type="ordered locus">Ilyop_0921</name>
</gene>
<evidence type="ECO:0000313" key="1">
    <source>
        <dbReference type="EMBL" id="ADO82704.1"/>
    </source>
</evidence>
<accession>E3H8D7</accession>
<dbReference type="HOGENOM" id="CLU_3062371_0_0_0"/>